<evidence type="ECO:0000313" key="1">
    <source>
        <dbReference type="EMBL" id="MBM7632159.1"/>
    </source>
</evidence>
<dbReference type="Proteomes" id="UP000741863">
    <property type="component" value="Unassembled WGS sequence"/>
</dbReference>
<dbReference type="EMBL" id="JAFBEC010000003">
    <property type="protein sequence ID" value="MBM7632159.1"/>
    <property type="molecule type" value="Genomic_DNA"/>
</dbReference>
<comment type="caution">
    <text evidence="1">The sequence shown here is derived from an EMBL/GenBank/DDBJ whole genome shotgun (WGS) entry which is preliminary data.</text>
</comment>
<protein>
    <submittedName>
        <fullName evidence="1">DCC family thiol-disulfide oxidoreductase YuxK</fullName>
    </submittedName>
</protein>
<dbReference type="RefSeq" id="WP_204696276.1">
    <property type="nucleotide sequence ID" value="NZ_JAFBEC010000003.1"/>
</dbReference>
<organism evidence="1 2">
    <name type="scientific">Geomicrobium sediminis</name>
    <dbReference type="NCBI Taxonomy" id="1347788"/>
    <lineage>
        <taxon>Bacteria</taxon>
        <taxon>Bacillati</taxon>
        <taxon>Bacillota</taxon>
        <taxon>Bacilli</taxon>
        <taxon>Bacillales</taxon>
        <taxon>Geomicrobium</taxon>
    </lineage>
</organism>
<gene>
    <name evidence="1" type="ORF">JOD17_001252</name>
</gene>
<dbReference type="InterPro" id="IPR007263">
    <property type="entry name" value="DCC1-like"/>
</dbReference>
<reference evidence="1 2" key="1">
    <citation type="submission" date="2021-01" db="EMBL/GenBank/DDBJ databases">
        <title>Genomic Encyclopedia of Type Strains, Phase IV (KMG-IV): sequencing the most valuable type-strain genomes for metagenomic binning, comparative biology and taxonomic classification.</title>
        <authorList>
            <person name="Goeker M."/>
        </authorList>
    </citation>
    <scope>NUCLEOTIDE SEQUENCE [LARGE SCALE GENOMIC DNA]</scope>
    <source>
        <strain evidence="1 2">DSM 25540</strain>
    </source>
</reference>
<proteinExistence type="predicted"/>
<sequence length="120" mass="14154">MKRHVVFYDATCTLCQGLKRTMKKLDCNQNVDWYPVQEVSNKTKRLAAQFKDMEKEIYLLSNAKTVYIGYNAIRKLLITIPITRPIGIVLYVPGARLIGQPVYRFVSNRRHRWFKTLPYK</sequence>
<evidence type="ECO:0000313" key="2">
    <source>
        <dbReference type="Proteomes" id="UP000741863"/>
    </source>
</evidence>
<accession>A0ABS2PA28</accession>
<keyword evidence="2" id="KW-1185">Reference proteome</keyword>
<name>A0ABS2PA28_9BACL</name>
<dbReference type="Pfam" id="PF04134">
    <property type="entry name" value="DCC1-like"/>
    <property type="match status" value="1"/>
</dbReference>